<reference evidence="8 9" key="1">
    <citation type="submission" date="2024-04" db="EMBL/GenBank/DDBJ databases">
        <title>Genome assembly C_amara_ONT_v2.</title>
        <authorList>
            <person name="Yant L."/>
            <person name="Moore C."/>
            <person name="Slenker M."/>
        </authorList>
    </citation>
    <scope>NUCLEOTIDE SEQUENCE [LARGE SCALE GENOMIC DNA]</scope>
    <source>
        <tissue evidence="8">Leaf</tissue>
    </source>
</reference>
<name>A0ABD1B1V1_CARAN</name>
<protein>
    <submittedName>
        <fullName evidence="8">Transcription factor</fullName>
    </submittedName>
</protein>
<evidence type="ECO:0000313" key="9">
    <source>
        <dbReference type="Proteomes" id="UP001558713"/>
    </source>
</evidence>
<sequence>MSLILGFGFCLKTRGEDDIMELLWEVVAASQTQRPTSVPPPILPGSSGSGSREENAPLPLLLPPPLHHQNLFIQEEEMASWLHHPNRQDYLYSGVAFTPATSHPQSSVSLAPSPPYAPYGQENYMNFSTLRGDIFRVEAGPLIPEVRKSTQVGLSTFTVPCRGRKDKEIAGTSSSCAETEPIQIQPVMETEIADERKRTERKETIVAIQGTEEARGSTSSKRSRVTEMHNLSERKRREKINERMKTLQELIPRCNKNDKASMLDDVIDYVKTLQMQVQMLSMGYGLMPPMMYDANTQRFIPHMPVMGTMGMNRLPPFVPFPGTPFPRKARTAGLNPSYPALQHYPFPNIQASDPSRVPLPSVQPDSKSVSNQPQFPVYMNPYSQSVGLHQMQQPLPLQKQTTSQQSYSQASSSKEHEDQDNQPKG</sequence>
<dbReference type="EMBL" id="JBANAX010000566">
    <property type="protein sequence ID" value="KAL1203223.1"/>
    <property type="molecule type" value="Genomic_DNA"/>
</dbReference>
<dbReference type="PANTHER" id="PTHR46807:SF1">
    <property type="entry name" value="TRANSCRIPTION FACTOR PIF3"/>
    <property type="match status" value="1"/>
</dbReference>
<evidence type="ECO:0000256" key="3">
    <source>
        <dbReference type="ARBA" id="ARBA00023163"/>
    </source>
</evidence>
<dbReference type="EMBL" id="JBANAX010000355">
    <property type="protein sequence ID" value="KAL1212966.1"/>
    <property type="molecule type" value="Genomic_DNA"/>
</dbReference>
<evidence type="ECO:0000256" key="4">
    <source>
        <dbReference type="ARBA" id="ARBA00023242"/>
    </source>
</evidence>
<feature type="domain" description="BHLH" evidence="6">
    <location>
        <begin position="224"/>
        <end position="273"/>
    </location>
</feature>
<feature type="region of interest" description="Disordered" evidence="5">
    <location>
        <begin position="211"/>
        <end position="234"/>
    </location>
</feature>
<keyword evidence="9" id="KW-1185">Reference proteome</keyword>
<keyword evidence="3" id="KW-0804">Transcription</keyword>
<evidence type="ECO:0000256" key="1">
    <source>
        <dbReference type="ARBA" id="ARBA00004123"/>
    </source>
</evidence>
<dbReference type="FunFam" id="4.10.280.10:FF:000004">
    <property type="entry name" value="Basic helix-loop-helix transcription factor"/>
    <property type="match status" value="1"/>
</dbReference>
<evidence type="ECO:0000256" key="2">
    <source>
        <dbReference type="ARBA" id="ARBA00023015"/>
    </source>
</evidence>
<organism evidence="8 9">
    <name type="scientific">Cardamine amara subsp. amara</name>
    <dbReference type="NCBI Taxonomy" id="228776"/>
    <lineage>
        <taxon>Eukaryota</taxon>
        <taxon>Viridiplantae</taxon>
        <taxon>Streptophyta</taxon>
        <taxon>Embryophyta</taxon>
        <taxon>Tracheophyta</taxon>
        <taxon>Spermatophyta</taxon>
        <taxon>Magnoliopsida</taxon>
        <taxon>eudicotyledons</taxon>
        <taxon>Gunneridae</taxon>
        <taxon>Pentapetalae</taxon>
        <taxon>rosids</taxon>
        <taxon>malvids</taxon>
        <taxon>Brassicales</taxon>
        <taxon>Brassicaceae</taxon>
        <taxon>Cardamineae</taxon>
        <taxon>Cardamine</taxon>
    </lineage>
</organism>
<dbReference type="SUPFAM" id="SSF47459">
    <property type="entry name" value="HLH, helix-loop-helix DNA-binding domain"/>
    <property type="match status" value="1"/>
</dbReference>
<dbReference type="CDD" id="cd11445">
    <property type="entry name" value="bHLH_AtPIF_like"/>
    <property type="match status" value="1"/>
</dbReference>
<dbReference type="Proteomes" id="UP001558713">
    <property type="component" value="Unassembled WGS sequence"/>
</dbReference>
<dbReference type="PROSITE" id="PS50888">
    <property type="entry name" value="BHLH"/>
    <property type="match status" value="1"/>
</dbReference>
<feature type="compositionally biased region" description="Basic and acidic residues" evidence="5">
    <location>
        <begin position="413"/>
        <end position="425"/>
    </location>
</feature>
<feature type="compositionally biased region" description="Basic and acidic residues" evidence="5">
    <location>
        <begin position="224"/>
        <end position="234"/>
    </location>
</feature>
<feature type="compositionally biased region" description="Polar residues" evidence="5">
    <location>
        <begin position="381"/>
        <end position="395"/>
    </location>
</feature>
<dbReference type="InterPro" id="IPR047265">
    <property type="entry name" value="PIF1-like_bHLH"/>
</dbReference>
<comment type="subcellular location">
    <subcellularLocation>
        <location evidence="1">Nucleus</location>
    </subcellularLocation>
</comment>
<feature type="region of interest" description="Disordered" evidence="5">
    <location>
        <begin position="345"/>
        <end position="425"/>
    </location>
</feature>
<feature type="region of interest" description="Disordered" evidence="5">
    <location>
        <begin position="34"/>
        <end position="57"/>
    </location>
</feature>
<comment type="caution">
    <text evidence="8">The sequence shown here is derived from an EMBL/GenBank/DDBJ whole genome shotgun (WGS) entry which is preliminary data.</text>
</comment>
<evidence type="ECO:0000259" key="6">
    <source>
        <dbReference type="PROSITE" id="PS50888"/>
    </source>
</evidence>
<dbReference type="Pfam" id="PF00010">
    <property type="entry name" value="HLH"/>
    <property type="match status" value="1"/>
</dbReference>
<dbReference type="SMART" id="SM00353">
    <property type="entry name" value="HLH"/>
    <property type="match status" value="1"/>
</dbReference>
<dbReference type="PANTHER" id="PTHR46807">
    <property type="entry name" value="TRANSCRIPTION FACTOR PIF3"/>
    <property type="match status" value="1"/>
</dbReference>
<dbReference type="InterPro" id="IPR011598">
    <property type="entry name" value="bHLH_dom"/>
</dbReference>
<evidence type="ECO:0000313" key="8">
    <source>
        <dbReference type="EMBL" id="KAL1212966.1"/>
    </source>
</evidence>
<evidence type="ECO:0000313" key="7">
    <source>
        <dbReference type="EMBL" id="KAL1203223.1"/>
    </source>
</evidence>
<feature type="compositionally biased region" description="Low complexity" evidence="5">
    <location>
        <begin position="398"/>
        <end position="412"/>
    </location>
</feature>
<gene>
    <name evidence="7" type="ORF">V5N11_015451</name>
    <name evidence="8" type="ORF">V5N11_032934</name>
</gene>
<proteinExistence type="predicted"/>
<dbReference type="InterPro" id="IPR044273">
    <property type="entry name" value="PIF3-like"/>
</dbReference>
<dbReference type="GO" id="GO:0010017">
    <property type="term" value="P:red or far-red light signaling pathway"/>
    <property type="evidence" value="ECO:0007669"/>
    <property type="project" value="UniProtKB-ARBA"/>
</dbReference>
<feature type="compositionally biased region" description="Polar residues" evidence="5">
    <location>
        <begin position="363"/>
        <end position="374"/>
    </location>
</feature>
<keyword evidence="4" id="KW-0539">Nucleus</keyword>
<dbReference type="Gene3D" id="4.10.280.10">
    <property type="entry name" value="Helix-loop-helix DNA-binding domain"/>
    <property type="match status" value="1"/>
</dbReference>
<dbReference type="InterPro" id="IPR036638">
    <property type="entry name" value="HLH_DNA-bd_sf"/>
</dbReference>
<dbReference type="GO" id="GO:0005634">
    <property type="term" value="C:nucleus"/>
    <property type="evidence" value="ECO:0007669"/>
    <property type="project" value="UniProtKB-SubCell"/>
</dbReference>
<accession>A0ABD1B1V1</accession>
<keyword evidence="2" id="KW-0805">Transcription regulation</keyword>
<evidence type="ECO:0000256" key="5">
    <source>
        <dbReference type="SAM" id="MobiDB-lite"/>
    </source>
</evidence>
<dbReference type="AlphaFoldDB" id="A0ABD1B1V1"/>